<dbReference type="Pfam" id="PF04828">
    <property type="entry name" value="GFA"/>
    <property type="match status" value="1"/>
</dbReference>
<evidence type="ECO:0000313" key="7">
    <source>
        <dbReference type="Proteomes" id="UP000016922"/>
    </source>
</evidence>
<keyword evidence="7" id="KW-1185">Reference proteome</keyword>
<dbReference type="PANTHER" id="PTHR33337">
    <property type="entry name" value="GFA DOMAIN-CONTAINING PROTEIN"/>
    <property type="match status" value="1"/>
</dbReference>
<dbReference type="InterPro" id="IPR006913">
    <property type="entry name" value="CENP-V/GFA"/>
</dbReference>
<protein>
    <submittedName>
        <fullName evidence="6">Mss4-like protein</fullName>
    </submittedName>
</protein>
<dbReference type="SUPFAM" id="SSF51316">
    <property type="entry name" value="Mss4-like"/>
    <property type="match status" value="1"/>
</dbReference>
<evidence type="ECO:0000256" key="2">
    <source>
        <dbReference type="ARBA" id="ARBA00022723"/>
    </source>
</evidence>
<evidence type="ECO:0000256" key="3">
    <source>
        <dbReference type="ARBA" id="ARBA00022833"/>
    </source>
</evidence>
<organism evidence="6 7">
    <name type="scientific">Glarea lozoyensis (strain ATCC 20868 / MF5171)</name>
    <dbReference type="NCBI Taxonomy" id="1116229"/>
    <lineage>
        <taxon>Eukaryota</taxon>
        <taxon>Fungi</taxon>
        <taxon>Dikarya</taxon>
        <taxon>Ascomycota</taxon>
        <taxon>Pezizomycotina</taxon>
        <taxon>Leotiomycetes</taxon>
        <taxon>Helotiales</taxon>
        <taxon>Helotiaceae</taxon>
        <taxon>Glarea</taxon>
    </lineage>
</organism>
<dbReference type="Proteomes" id="UP000016922">
    <property type="component" value="Unassembled WGS sequence"/>
</dbReference>
<feature type="domain" description="CENP-V/GFA" evidence="5">
    <location>
        <begin position="6"/>
        <end position="90"/>
    </location>
</feature>
<proteinExistence type="inferred from homology"/>
<dbReference type="GeneID" id="19462326"/>
<dbReference type="STRING" id="1116229.S3D5K3"/>
<accession>S3D5K3</accession>
<comment type="similarity">
    <text evidence="1">Belongs to the Gfa family.</text>
</comment>
<dbReference type="KEGG" id="glz:GLAREA_03271"/>
<dbReference type="GO" id="GO:0046872">
    <property type="term" value="F:metal ion binding"/>
    <property type="evidence" value="ECO:0007669"/>
    <property type="project" value="UniProtKB-KW"/>
</dbReference>
<keyword evidence="4" id="KW-0456">Lyase</keyword>
<dbReference type="OrthoDB" id="9985472at2759"/>
<dbReference type="OMA" id="AKNDFRY"/>
<dbReference type="AlphaFoldDB" id="S3D5K3"/>
<dbReference type="RefSeq" id="XP_008086546.1">
    <property type="nucleotide sequence ID" value="XM_008088355.1"/>
</dbReference>
<evidence type="ECO:0000259" key="5">
    <source>
        <dbReference type="Pfam" id="PF04828"/>
    </source>
</evidence>
<dbReference type="HOGENOM" id="CLU_055491_3_1_1"/>
<keyword evidence="2" id="KW-0479">Metal-binding</keyword>
<dbReference type="PANTHER" id="PTHR33337:SF40">
    <property type="entry name" value="CENP-V_GFA DOMAIN-CONTAINING PROTEIN-RELATED"/>
    <property type="match status" value="1"/>
</dbReference>
<dbReference type="Gene3D" id="3.90.1590.10">
    <property type="entry name" value="glutathione-dependent formaldehyde- activating enzyme (gfa)"/>
    <property type="match status" value="1"/>
</dbReference>
<sequence length="110" mass="12465">MADSIQKFFGTNYGLTTKIPASAFNITQGTPKVHEADNGSGSLLHREFCSECGGGILEYGEQAKNDFRYVMYGTIDNSEGLDPKGEFFCRYRNEWMPEIPDIFHKQKIQE</sequence>
<dbReference type="eggNOG" id="ENOG502S2MN">
    <property type="taxonomic scope" value="Eukaryota"/>
</dbReference>
<dbReference type="EMBL" id="KE145370">
    <property type="protein sequence ID" value="EPE27356.1"/>
    <property type="molecule type" value="Genomic_DNA"/>
</dbReference>
<evidence type="ECO:0000256" key="4">
    <source>
        <dbReference type="ARBA" id="ARBA00023239"/>
    </source>
</evidence>
<evidence type="ECO:0000313" key="6">
    <source>
        <dbReference type="EMBL" id="EPE27356.1"/>
    </source>
</evidence>
<reference evidence="6 7" key="1">
    <citation type="journal article" date="2013" name="BMC Genomics">
        <title>Genomics-driven discovery of the pneumocandin biosynthetic gene cluster in the fungus Glarea lozoyensis.</title>
        <authorList>
            <person name="Chen L."/>
            <person name="Yue Q."/>
            <person name="Zhang X."/>
            <person name="Xiang M."/>
            <person name="Wang C."/>
            <person name="Li S."/>
            <person name="Che Y."/>
            <person name="Ortiz-Lopez F.J."/>
            <person name="Bills G.F."/>
            <person name="Liu X."/>
            <person name="An Z."/>
        </authorList>
    </citation>
    <scope>NUCLEOTIDE SEQUENCE [LARGE SCALE GENOMIC DNA]</scope>
    <source>
        <strain evidence="7">ATCC 20868 / MF5171</strain>
    </source>
</reference>
<gene>
    <name evidence="6" type="ORF">GLAREA_03271</name>
</gene>
<evidence type="ECO:0000256" key="1">
    <source>
        <dbReference type="ARBA" id="ARBA00005495"/>
    </source>
</evidence>
<dbReference type="InterPro" id="IPR011057">
    <property type="entry name" value="Mss4-like_sf"/>
</dbReference>
<dbReference type="GO" id="GO:0016846">
    <property type="term" value="F:carbon-sulfur lyase activity"/>
    <property type="evidence" value="ECO:0007669"/>
    <property type="project" value="InterPro"/>
</dbReference>
<keyword evidence="3" id="KW-0862">Zinc</keyword>
<name>S3D5K3_GLAL2</name>